<name>A0AAN8J328_TRICO</name>
<sequence length="71" mass="8260">MHFGQQNGVVFQIDKDKPIDNVSTGKGDAFTYPTAKDRQTLATWRIKHQTRQPWLLLLRRNRAISLIWQPG</sequence>
<keyword evidence="2" id="KW-1185">Reference proteome</keyword>
<accession>A0AAN8J328</accession>
<organism evidence="1 2">
    <name type="scientific">Trichostrongylus colubriformis</name>
    <name type="common">Black scour worm</name>
    <dbReference type="NCBI Taxonomy" id="6319"/>
    <lineage>
        <taxon>Eukaryota</taxon>
        <taxon>Metazoa</taxon>
        <taxon>Ecdysozoa</taxon>
        <taxon>Nematoda</taxon>
        <taxon>Chromadorea</taxon>
        <taxon>Rhabditida</taxon>
        <taxon>Rhabditina</taxon>
        <taxon>Rhabditomorpha</taxon>
        <taxon>Strongyloidea</taxon>
        <taxon>Trichostrongylidae</taxon>
        <taxon>Trichostrongylus</taxon>
    </lineage>
</organism>
<protein>
    <submittedName>
        <fullName evidence="1">Uncharacterized protein</fullName>
    </submittedName>
</protein>
<proteinExistence type="predicted"/>
<evidence type="ECO:0000313" key="1">
    <source>
        <dbReference type="EMBL" id="KAK5983269.1"/>
    </source>
</evidence>
<comment type="caution">
    <text evidence="1">The sequence shown here is derived from an EMBL/GenBank/DDBJ whole genome shotgun (WGS) entry which is preliminary data.</text>
</comment>
<reference evidence="1 2" key="1">
    <citation type="submission" date="2019-10" db="EMBL/GenBank/DDBJ databases">
        <title>Assembly and Annotation for the nematode Trichostrongylus colubriformis.</title>
        <authorList>
            <person name="Martin J."/>
        </authorList>
    </citation>
    <scope>NUCLEOTIDE SEQUENCE [LARGE SCALE GENOMIC DNA]</scope>
    <source>
        <strain evidence="1">G859</strain>
        <tissue evidence="1">Whole worm</tissue>
    </source>
</reference>
<gene>
    <name evidence="1" type="ORF">GCK32_020214</name>
</gene>
<dbReference type="Proteomes" id="UP001331761">
    <property type="component" value="Unassembled WGS sequence"/>
</dbReference>
<evidence type="ECO:0000313" key="2">
    <source>
        <dbReference type="Proteomes" id="UP001331761"/>
    </source>
</evidence>
<dbReference type="EMBL" id="WIXE01004175">
    <property type="protein sequence ID" value="KAK5983269.1"/>
    <property type="molecule type" value="Genomic_DNA"/>
</dbReference>
<dbReference type="AlphaFoldDB" id="A0AAN8J328"/>
<feature type="non-terminal residue" evidence="1">
    <location>
        <position position="71"/>
    </location>
</feature>